<reference evidence="3 4" key="1">
    <citation type="submission" date="2018-06" db="EMBL/GenBank/DDBJ databases">
        <authorList>
            <consortium name="Pathogen Informatics"/>
            <person name="Doyle S."/>
        </authorList>
    </citation>
    <scope>NUCLEOTIDE SEQUENCE [LARGE SCALE GENOMIC DNA]</scope>
    <source>
        <strain evidence="3 4">NCTC13028</strain>
    </source>
</reference>
<dbReference type="EMBL" id="JABFIF010000001">
    <property type="protein sequence ID" value="NOH14811.1"/>
    <property type="molecule type" value="Genomic_DNA"/>
</dbReference>
<dbReference type="AlphaFoldDB" id="A0A240A1F4"/>
<feature type="transmembrane region" description="Helical" evidence="1">
    <location>
        <begin position="59"/>
        <end position="82"/>
    </location>
</feature>
<name>A0A240A1F4_CLOCO</name>
<reference evidence="2 5" key="2">
    <citation type="submission" date="2020-05" db="EMBL/GenBank/DDBJ databases">
        <title>Draft genome sequence of Clostridium cochlearium strain AGROS13 isolated from a sheep dairy farm in New Zealand.</title>
        <authorList>
            <person name="Gupta T.B."/>
            <person name="Jauregui R."/>
            <person name="Risson A.N."/>
            <person name="Brightwell G."/>
            <person name="Maclean P."/>
        </authorList>
    </citation>
    <scope>NUCLEOTIDE SEQUENCE [LARGE SCALE GENOMIC DNA]</scope>
    <source>
        <strain evidence="2 5">AGROS13</strain>
    </source>
</reference>
<evidence type="ECO:0000313" key="4">
    <source>
        <dbReference type="Proteomes" id="UP000250223"/>
    </source>
</evidence>
<gene>
    <name evidence="2" type="ORF">HMJ28_00135</name>
    <name evidence="3" type="ORF">NCTC13028_00226</name>
</gene>
<feature type="transmembrane region" description="Helical" evidence="1">
    <location>
        <begin position="24"/>
        <end position="47"/>
    </location>
</feature>
<dbReference type="Proteomes" id="UP000250223">
    <property type="component" value="Unassembled WGS sequence"/>
</dbReference>
<keyword evidence="1" id="KW-0812">Transmembrane</keyword>
<accession>A0A240A1F4</accession>
<keyword evidence="1" id="KW-0472">Membrane</keyword>
<evidence type="ECO:0000313" key="3">
    <source>
        <dbReference type="EMBL" id="SQB33235.1"/>
    </source>
</evidence>
<evidence type="ECO:0000256" key="1">
    <source>
        <dbReference type="SAM" id="Phobius"/>
    </source>
</evidence>
<evidence type="ECO:0000313" key="2">
    <source>
        <dbReference type="EMBL" id="NOH14811.1"/>
    </source>
</evidence>
<sequence>MDFYVNGKYSAFEELMHYYHWDFYVYYFLVLIVFINCIKSIVNFISIKKGKSSNLTSGYIDLIISVIAGMGLICGMFFQGILSDISSKYSEIWGNKMFVLCIVAFILFIVQFIFVLRNKNRIFKS</sequence>
<dbReference type="Proteomes" id="UP000528432">
    <property type="component" value="Unassembled WGS sequence"/>
</dbReference>
<dbReference type="GeneID" id="70577143"/>
<dbReference type="EMBL" id="UAWC01000001">
    <property type="protein sequence ID" value="SQB33235.1"/>
    <property type="molecule type" value="Genomic_DNA"/>
</dbReference>
<keyword evidence="1" id="KW-1133">Transmembrane helix</keyword>
<dbReference type="RefSeq" id="WP_095177746.1">
    <property type="nucleotide sequence ID" value="NZ_JABFIF010000001.1"/>
</dbReference>
<proteinExistence type="predicted"/>
<evidence type="ECO:0000313" key="5">
    <source>
        <dbReference type="Proteomes" id="UP000528432"/>
    </source>
</evidence>
<feature type="transmembrane region" description="Helical" evidence="1">
    <location>
        <begin position="97"/>
        <end position="116"/>
    </location>
</feature>
<organism evidence="3 4">
    <name type="scientific">Clostridium cochlearium</name>
    <dbReference type="NCBI Taxonomy" id="1494"/>
    <lineage>
        <taxon>Bacteria</taxon>
        <taxon>Bacillati</taxon>
        <taxon>Bacillota</taxon>
        <taxon>Clostridia</taxon>
        <taxon>Eubacteriales</taxon>
        <taxon>Clostridiaceae</taxon>
        <taxon>Clostridium</taxon>
    </lineage>
</organism>
<protein>
    <submittedName>
        <fullName evidence="3">Uncharacterized protein</fullName>
    </submittedName>
</protein>